<comment type="caution">
    <text evidence="1">The sequence shown here is derived from an EMBL/GenBank/DDBJ whole genome shotgun (WGS) entry which is preliminary data.</text>
</comment>
<accession>A0ABS1H774</accession>
<sequence>MKQKFSWLVGLVLLFGLIGAFSFNPKASEILTQEQKEQYYQEYIKIAEELRAEYPNALTFNVSAIEEIEEKDWVKPEQYREKIIPIINEKKGIVELPFVSFDVNAPTKYKQIHSKNGDVLATIVINSTVSVAYDSKLGRPVINDICKAVSYTMTGFAYWGQKGSNLIKVDSQNYRLNISGNLLIHRVTLPDVLSVDYTFNKQGFIQ</sequence>
<keyword evidence="2" id="KW-1185">Reference proteome</keyword>
<protein>
    <submittedName>
        <fullName evidence="1">Uncharacterized protein</fullName>
    </submittedName>
</protein>
<dbReference type="RefSeq" id="WP_200749015.1">
    <property type="nucleotide sequence ID" value="NZ_JAEOAH010000012.1"/>
</dbReference>
<reference evidence="1 2" key="1">
    <citation type="submission" date="2020-12" db="EMBL/GenBank/DDBJ databases">
        <title>YIM B01967 draft genome.</title>
        <authorList>
            <person name="Yan X."/>
        </authorList>
    </citation>
    <scope>NUCLEOTIDE SEQUENCE [LARGE SCALE GENOMIC DNA]</scope>
    <source>
        <strain evidence="1 2">YIM B01967</strain>
    </source>
</reference>
<name>A0ABS1H774_9BACL</name>
<organism evidence="1 2">
    <name type="scientific">Viridibacillus soli</name>
    <dbReference type="NCBI Taxonomy" id="2798301"/>
    <lineage>
        <taxon>Bacteria</taxon>
        <taxon>Bacillati</taxon>
        <taxon>Bacillota</taxon>
        <taxon>Bacilli</taxon>
        <taxon>Bacillales</taxon>
        <taxon>Caryophanaceae</taxon>
        <taxon>Viridibacillus</taxon>
    </lineage>
</organism>
<proteinExistence type="predicted"/>
<evidence type="ECO:0000313" key="1">
    <source>
        <dbReference type="EMBL" id="MBK3495266.1"/>
    </source>
</evidence>
<dbReference type="Proteomes" id="UP000618943">
    <property type="component" value="Unassembled WGS sequence"/>
</dbReference>
<gene>
    <name evidence="1" type="ORF">JFL43_10460</name>
</gene>
<dbReference type="EMBL" id="JAEOAH010000012">
    <property type="protein sequence ID" value="MBK3495266.1"/>
    <property type="molecule type" value="Genomic_DNA"/>
</dbReference>
<evidence type="ECO:0000313" key="2">
    <source>
        <dbReference type="Proteomes" id="UP000618943"/>
    </source>
</evidence>